<accession>A0ABX1P1Z6</accession>
<reference evidence="1 2" key="1">
    <citation type="submission" date="2019-12" db="EMBL/GenBank/DDBJ databases">
        <title>Comparative genomics gives insights into the taxonomy of the Azoarcus-Aromatoleum group and reveals separate origins of nif in the plant-associated Azoarcus and non-plant-associated Aromatoleum sub-groups.</title>
        <authorList>
            <person name="Lafos M."/>
            <person name="Maluk M."/>
            <person name="Batista M."/>
            <person name="Junghare M."/>
            <person name="Carmona M."/>
            <person name="Faoro H."/>
            <person name="Cruz L.M."/>
            <person name="Battistoni F."/>
            <person name="De Souza E."/>
            <person name="Pedrosa F."/>
            <person name="Chen W.-M."/>
            <person name="Poole P.S."/>
            <person name="Dixon R.A."/>
            <person name="James E.K."/>
        </authorList>
    </citation>
    <scope>NUCLEOTIDE SEQUENCE [LARGE SCALE GENOMIC DNA]</scope>
    <source>
        <strain evidence="1 2">PbN1</strain>
    </source>
</reference>
<name>A0ABX1P1Z6_9RHOO</name>
<protein>
    <recommendedName>
        <fullName evidence="3">DUF5610 domain-containing protein</fullName>
    </recommendedName>
</protein>
<evidence type="ECO:0000313" key="1">
    <source>
        <dbReference type="EMBL" id="NMG17720.1"/>
    </source>
</evidence>
<evidence type="ECO:0000313" key="2">
    <source>
        <dbReference type="Proteomes" id="UP000633943"/>
    </source>
</evidence>
<proteinExistence type="predicted"/>
<sequence length="92" mass="10281">MDRRLPKKYVRLMMSKSCNEGFQNFLFAIQPFLLQAYMTGHQDGFEKGRALGFLESINSLKPALSDGLRHGSPECGAAMRGLRNLGIDQSES</sequence>
<organism evidence="1 2">
    <name type="scientific">Aromatoleum bremense</name>
    <dbReference type="NCBI Taxonomy" id="76115"/>
    <lineage>
        <taxon>Bacteria</taxon>
        <taxon>Pseudomonadati</taxon>
        <taxon>Pseudomonadota</taxon>
        <taxon>Betaproteobacteria</taxon>
        <taxon>Rhodocyclales</taxon>
        <taxon>Rhodocyclaceae</taxon>
        <taxon>Aromatoleum</taxon>
    </lineage>
</organism>
<dbReference type="Proteomes" id="UP000633943">
    <property type="component" value="Unassembled WGS sequence"/>
</dbReference>
<dbReference type="EMBL" id="WTVP01000105">
    <property type="protein sequence ID" value="NMG17720.1"/>
    <property type="molecule type" value="Genomic_DNA"/>
</dbReference>
<gene>
    <name evidence="1" type="ORF">GPA24_19735</name>
</gene>
<evidence type="ECO:0008006" key="3">
    <source>
        <dbReference type="Google" id="ProtNLM"/>
    </source>
</evidence>
<comment type="caution">
    <text evidence="1">The sequence shown here is derived from an EMBL/GenBank/DDBJ whole genome shotgun (WGS) entry which is preliminary data.</text>
</comment>
<keyword evidence="2" id="KW-1185">Reference proteome</keyword>